<dbReference type="InterPro" id="IPR020103">
    <property type="entry name" value="PsdUridine_synth_cat_dom_sf"/>
</dbReference>
<dbReference type="SUPFAM" id="SSF55120">
    <property type="entry name" value="Pseudouridine synthase"/>
    <property type="match status" value="1"/>
</dbReference>
<dbReference type="Pfam" id="PF00849">
    <property type="entry name" value="PseudoU_synth_2"/>
    <property type="match status" value="1"/>
</dbReference>
<reference evidence="2 3" key="1">
    <citation type="submission" date="2024-02" db="EMBL/GenBank/DDBJ databases">
        <authorList>
            <person name="Chen Y."/>
            <person name="Shah S."/>
            <person name="Dougan E. K."/>
            <person name="Thang M."/>
            <person name="Chan C."/>
        </authorList>
    </citation>
    <scope>NUCLEOTIDE SEQUENCE [LARGE SCALE GENOMIC DNA]</scope>
</reference>
<comment type="caution">
    <text evidence="2">The sequence shown here is derived from an EMBL/GenBank/DDBJ whole genome shotgun (WGS) entry which is preliminary data.</text>
</comment>
<protein>
    <recommendedName>
        <fullName evidence="1">Pseudouridine synthase RsuA/RluA-like domain-containing protein</fullName>
    </recommendedName>
</protein>
<dbReference type="InterPro" id="IPR050870">
    <property type="entry name" value="FAST_kinase"/>
</dbReference>
<evidence type="ECO:0000259" key="1">
    <source>
        <dbReference type="Pfam" id="PF00849"/>
    </source>
</evidence>
<evidence type="ECO:0000313" key="2">
    <source>
        <dbReference type="EMBL" id="CAK9070397.1"/>
    </source>
</evidence>
<dbReference type="PANTHER" id="PTHR21228">
    <property type="entry name" value="FAST LEU-RICH DOMAIN-CONTAINING"/>
    <property type="match status" value="1"/>
</dbReference>
<dbReference type="CDD" id="cd02869">
    <property type="entry name" value="PseudoU_synth_RluA_like"/>
    <property type="match status" value="1"/>
</dbReference>
<proteinExistence type="predicted"/>
<dbReference type="Gene3D" id="3.30.2350.10">
    <property type="entry name" value="Pseudouridine synthase"/>
    <property type="match status" value="1"/>
</dbReference>
<gene>
    <name evidence="2" type="ORF">CCMP2556_LOCUS34623</name>
</gene>
<dbReference type="Proteomes" id="UP001642484">
    <property type="component" value="Unassembled WGS sequence"/>
</dbReference>
<sequence>MGRRSIDQVLSITHGSFSNKLAAVVWAQAKAGSLKASCVDELKGTWRKFERNDLQCVLWAVGTLRSARAPLLEAMALHFVREHCRGPRPAGFGCLFWSLSMSGCLKSDLASELERQASQSLQSLAARDLAGIAWSCAFARHSGSSSFMQLLGGVCEARVCQLSPRYLSNITWAFAKVAVKWPRGNSFSFWSMVAAQLQEYKPPELSSLIWAAANTSAQPFSSLQWTLLETRILSLASHHELGPQELSNVLWSFAHLLFLRGPTNTLLFDVAVAKFGELREQHVANLLWALATMRHSHQPFLDLAMTALPLPSRSFKPSEVMSIVWSLAKLHCASEMCEAVSFCISDDGLHELTSRSFSNLLWAVAHMQMTDLISTPEVIVATASRISPVCKPQEVANIAWALVKLNISTKPTMQVLEAQAQRMFNDFNPQNVTNFCWALAAEHLSNPGVWEQVREFVSRRISEFKAQEAANLCWSFAVVKRKIECLVVVDAYWLSADFGHHPSTILSLTWALHYLQVTDPRLDMAKSILLSHGRHLDGEAKKQDAIISLIHDGSGDRTSLEPHVSLDLWDRVAVCKPAGWEVEEKRKDYNDVGHVRSLSVFLRCSVSKSPPIWLDDDFHYGFIHRLDVPGSGLVLAAKTYQAFYDLQFQLQSGQICREYLALCHGWAPWTPETETHLEYSISSQLGAPSYVGKGKPSRTSLFLLARCIKPDTGDALSLMRVRIWTGRTHQIRAHSAHVGHPIVCDGKYSSAATFQRDCTRCPRNFLHRHRLVFFNSAGEPLEITERLPLDLRDALSQVQACADGWSNESLDSFLRNGT</sequence>
<dbReference type="InterPro" id="IPR006145">
    <property type="entry name" value="PsdUridine_synth_RsuA/RluA"/>
</dbReference>
<keyword evidence="3" id="KW-1185">Reference proteome</keyword>
<evidence type="ECO:0000313" key="3">
    <source>
        <dbReference type="Proteomes" id="UP001642484"/>
    </source>
</evidence>
<organism evidence="2 3">
    <name type="scientific">Durusdinium trenchii</name>
    <dbReference type="NCBI Taxonomy" id="1381693"/>
    <lineage>
        <taxon>Eukaryota</taxon>
        <taxon>Sar</taxon>
        <taxon>Alveolata</taxon>
        <taxon>Dinophyceae</taxon>
        <taxon>Suessiales</taxon>
        <taxon>Symbiodiniaceae</taxon>
        <taxon>Durusdinium</taxon>
    </lineage>
</organism>
<accession>A0ABP0P652</accession>
<dbReference type="EMBL" id="CAXAMN010022496">
    <property type="protein sequence ID" value="CAK9070397.1"/>
    <property type="molecule type" value="Genomic_DNA"/>
</dbReference>
<feature type="domain" description="Pseudouridine synthase RsuA/RluA-like" evidence="1">
    <location>
        <begin position="572"/>
        <end position="737"/>
    </location>
</feature>
<dbReference type="PANTHER" id="PTHR21228:SF40">
    <property type="entry name" value="LD45607P"/>
    <property type="match status" value="1"/>
</dbReference>
<name>A0ABP0P652_9DINO</name>